<evidence type="ECO:0000256" key="1">
    <source>
        <dbReference type="ARBA" id="ARBA00005306"/>
    </source>
</evidence>
<dbReference type="InterPro" id="IPR004413">
    <property type="entry name" value="GatB"/>
</dbReference>
<dbReference type="AlphaFoldDB" id="A0A318UBS3"/>
<evidence type="ECO:0000259" key="11">
    <source>
        <dbReference type="SMART" id="SM00845"/>
    </source>
</evidence>
<dbReference type="InterPro" id="IPR003789">
    <property type="entry name" value="Asn/Gln_tRNA_amidoTrase-B-like"/>
</dbReference>
<dbReference type="InterPro" id="IPR006075">
    <property type="entry name" value="Asn/Gln-tRNA_Trfase_suB/E_cat"/>
</dbReference>
<evidence type="ECO:0000256" key="3">
    <source>
        <dbReference type="ARBA" id="ARBA00022598"/>
    </source>
</evidence>
<dbReference type="RefSeq" id="WP_110858423.1">
    <property type="nucleotide sequence ID" value="NZ_CP190015.1"/>
</dbReference>
<evidence type="ECO:0000256" key="5">
    <source>
        <dbReference type="ARBA" id="ARBA00022840"/>
    </source>
</evidence>
<dbReference type="GO" id="GO:0006412">
    <property type="term" value="P:translation"/>
    <property type="evidence" value="ECO:0007669"/>
    <property type="project" value="UniProtKB-UniRule"/>
</dbReference>
<dbReference type="InterPro" id="IPR018027">
    <property type="entry name" value="Asn/Gln_amidotransferase"/>
</dbReference>
<accession>A0A318UBS3</accession>
<feature type="domain" description="Asn/Gln amidotransferase" evidence="11">
    <location>
        <begin position="324"/>
        <end position="470"/>
    </location>
</feature>
<evidence type="ECO:0000256" key="8">
    <source>
        <dbReference type="ARBA" id="ARBA00047380"/>
    </source>
</evidence>
<dbReference type="PANTHER" id="PTHR11659:SF0">
    <property type="entry name" value="GLUTAMYL-TRNA(GLN) AMIDOTRANSFERASE SUBUNIT B, MITOCHONDRIAL"/>
    <property type="match status" value="1"/>
</dbReference>
<dbReference type="PROSITE" id="PS01234">
    <property type="entry name" value="GATB"/>
    <property type="match status" value="1"/>
</dbReference>
<dbReference type="SUPFAM" id="SSF89095">
    <property type="entry name" value="GatB/YqeY motif"/>
    <property type="match status" value="1"/>
</dbReference>
<dbReference type="SUPFAM" id="SSF55931">
    <property type="entry name" value="Glutamine synthetase/guanido kinase"/>
    <property type="match status" value="1"/>
</dbReference>
<comment type="caution">
    <text evidence="12">The sequence shown here is derived from an EMBL/GenBank/DDBJ whole genome shotgun (WGS) entry which is preliminary data.</text>
</comment>
<dbReference type="GO" id="GO:0005524">
    <property type="term" value="F:ATP binding"/>
    <property type="evidence" value="ECO:0007669"/>
    <property type="project" value="UniProtKB-KW"/>
</dbReference>
<evidence type="ECO:0000313" key="13">
    <source>
        <dbReference type="Proteomes" id="UP000247715"/>
    </source>
</evidence>
<dbReference type="Proteomes" id="UP000247715">
    <property type="component" value="Unassembled WGS sequence"/>
</dbReference>
<keyword evidence="12" id="KW-0808">Transferase</keyword>
<dbReference type="NCBIfam" id="NF004012">
    <property type="entry name" value="PRK05477.1-2"/>
    <property type="match status" value="1"/>
</dbReference>
<dbReference type="HAMAP" id="MF_00121">
    <property type="entry name" value="GatB"/>
    <property type="match status" value="1"/>
</dbReference>
<evidence type="ECO:0000313" key="12">
    <source>
        <dbReference type="EMBL" id="PYF42542.1"/>
    </source>
</evidence>
<dbReference type="InterPro" id="IPR017959">
    <property type="entry name" value="Asn/Gln-tRNA_amidoTrfase_suB/E"/>
</dbReference>
<comment type="subunit">
    <text evidence="2 10">Heterotrimer of A, B and C subunits.</text>
</comment>
<gene>
    <name evidence="10" type="primary">gatB</name>
    <name evidence="12" type="ORF">BCF88_11113</name>
</gene>
<dbReference type="GO" id="GO:0016740">
    <property type="term" value="F:transferase activity"/>
    <property type="evidence" value="ECO:0007669"/>
    <property type="project" value="UniProtKB-KW"/>
</dbReference>
<organism evidence="12 13">
    <name type="scientific">Metamycoplasma alkalescens</name>
    <dbReference type="NCBI Taxonomy" id="45363"/>
    <lineage>
        <taxon>Bacteria</taxon>
        <taxon>Bacillati</taxon>
        <taxon>Mycoplasmatota</taxon>
        <taxon>Mycoplasmoidales</taxon>
        <taxon>Metamycoplasmataceae</taxon>
        <taxon>Metamycoplasma</taxon>
    </lineage>
</organism>
<comment type="similarity">
    <text evidence="1 10">Belongs to the GatB/GatE family. GatB subfamily.</text>
</comment>
<keyword evidence="3 10" id="KW-0436">Ligase</keyword>
<dbReference type="InterPro" id="IPR017958">
    <property type="entry name" value="Gln-tRNA_amidoTrfase_suB_CS"/>
</dbReference>
<dbReference type="NCBIfam" id="NF004014">
    <property type="entry name" value="PRK05477.1-4"/>
    <property type="match status" value="1"/>
</dbReference>
<dbReference type="Gene3D" id="1.10.10.410">
    <property type="match status" value="1"/>
</dbReference>
<evidence type="ECO:0000256" key="10">
    <source>
        <dbReference type="HAMAP-Rule" id="MF_00121"/>
    </source>
</evidence>
<keyword evidence="4 10" id="KW-0547">Nucleotide-binding</keyword>
<dbReference type="EC" id="6.3.5.-" evidence="10"/>
<evidence type="ECO:0000256" key="6">
    <source>
        <dbReference type="ARBA" id="ARBA00022917"/>
    </source>
</evidence>
<dbReference type="NCBIfam" id="TIGR00133">
    <property type="entry name" value="gatB"/>
    <property type="match status" value="1"/>
</dbReference>
<name>A0A318UBS3_9BACT</name>
<dbReference type="InterPro" id="IPR014746">
    <property type="entry name" value="Gln_synth/guanido_kin_cat_dom"/>
</dbReference>
<sequence>MNSDWELVIGIEIHIELNTKTKMFSSQPNLYSDTPNIYVSPIDLAYPGTLPIVNKQAVIKAIKLAKALNMEIDHLIRFDRKNYFYPDLTKGYQITQQFNPIGKNGSVKIKVDNDWKTIEIERIHLEEDTAKSLHEKDLTFLNYNRSGVPLIEIVSSPVLHSAKEAVAYVEAIRQTVLALDISDAKMNEGSLRVDVNISTRKKGTKDLNTRIEIKNLNSISNIEKAIKYEFDYQVDCYEKNQEFEQSTKRFDESKNITILMRSKSDAIDYKYFPDPNIPYIKLNDELINSIEIEELPYEKEKRYLDKGLNSVQISQLINNLEYANFLDHLHTTDFKKTANIFFSEIVSYLNQNNFSNQKIPFDVNQISELMQWVIDEKINKNDIKKILLISKQNPNLSFEEIAKKNHLFLEKKEILLEEIVAQILVENPTLETEFKNNFNRASKFLVGQVMKKTAGKANVIELNELIKVRYEKEKK</sequence>
<dbReference type="Pfam" id="PF02934">
    <property type="entry name" value="GatB_N"/>
    <property type="match status" value="1"/>
</dbReference>
<keyword evidence="6 10" id="KW-0648">Protein biosynthesis</keyword>
<evidence type="ECO:0000256" key="9">
    <source>
        <dbReference type="ARBA" id="ARBA00047913"/>
    </source>
</evidence>
<comment type="function">
    <text evidence="7 10">Allows the formation of correctly charged Asn-tRNA(Asn) or Gln-tRNA(Gln) through the transamidation of misacylated Asp-tRNA(Asn) or Glu-tRNA(Gln) in organisms which lack either or both of asparaginyl-tRNA or glutaminyl-tRNA synthetases. The reaction takes place in the presence of glutamine and ATP through an activated phospho-Asp-tRNA(Asn) or phospho-Glu-tRNA(Gln).</text>
</comment>
<protein>
    <recommendedName>
        <fullName evidence="10">Aspartyl/glutamyl-tRNA(Asn/Gln) amidotransferase subunit B</fullName>
        <shortName evidence="10">Asp/Glu-ADT subunit B</shortName>
        <ecNumber evidence="10">6.3.5.-</ecNumber>
    </recommendedName>
</protein>
<reference evidence="12 13" key="1">
    <citation type="submission" date="2018-06" db="EMBL/GenBank/DDBJ databases">
        <title>Genomic Encyclopedia of Archaeal and Bacterial Type Strains, Phase II (KMG-II): from individual species to whole genera.</title>
        <authorList>
            <person name="Goeker M."/>
        </authorList>
    </citation>
    <scope>NUCLEOTIDE SEQUENCE [LARGE SCALE GENOMIC DNA]</scope>
    <source>
        <strain evidence="12 13">ATCC 29103</strain>
    </source>
</reference>
<dbReference type="PANTHER" id="PTHR11659">
    <property type="entry name" value="GLUTAMYL-TRNA GLN AMIDOTRANSFERASE SUBUNIT B MITOCHONDRIAL AND PROKARYOTIC PET112-RELATED"/>
    <property type="match status" value="1"/>
</dbReference>
<dbReference type="GO" id="GO:0050566">
    <property type="term" value="F:asparaginyl-tRNA synthase (glutamine-hydrolyzing) activity"/>
    <property type="evidence" value="ECO:0007669"/>
    <property type="project" value="RHEA"/>
</dbReference>
<comment type="catalytic activity">
    <reaction evidence="9 10">
        <text>L-glutamyl-tRNA(Gln) + L-glutamine + ATP + H2O = L-glutaminyl-tRNA(Gln) + L-glutamate + ADP + phosphate + H(+)</text>
        <dbReference type="Rhea" id="RHEA:17521"/>
        <dbReference type="Rhea" id="RHEA-COMP:9681"/>
        <dbReference type="Rhea" id="RHEA-COMP:9684"/>
        <dbReference type="ChEBI" id="CHEBI:15377"/>
        <dbReference type="ChEBI" id="CHEBI:15378"/>
        <dbReference type="ChEBI" id="CHEBI:29985"/>
        <dbReference type="ChEBI" id="CHEBI:30616"/>
        <dbReference type="ChEBI" id="CHEBI:43474"/>
        <dbReference type="ChEBI" id="CHEBI:58359"/>
        <dbReference type="ChEBI" id="CHEBI:78520"/>
        <dbReference type="ChEBI" id="CHEBI:78521"/>
        <dbReference type="ChEBI" id="CHEBI:456216"/>
    </reaction>
</comment>
<proteinExistence type="inferred from homology"/>
<dbReference type="InterPro" id="IPR023168">
    <property type="entry name" value="GatB_Yqey_C_2"/>
</dbReference>
<evidence type="ECO:0000256" key="4">
    <source>
        <dbReference type="ARBA" id="ARBA00022741"/>
    </source>
</evidence>
<keyword evidence="5 10" id="KW-0067">ATP-binding</keyword>
<dbReference type="GO" id="GO:0050567">
    <property type="term" value="F:glutaminyl-tRNA synthase (glutamine-hydrolyzing) activity"/>
    <property type="evidence" value="ECO:0007669"/>
    <property type="project" value="UniProtKB-UniRule"/>
</dbReference>
<dbReference type="SMART" id="SM00845">
    <property type="entry name" value="GatB_Yqey"/>
    <property type="match status" value="1"/>
</dbReference>
<evidence type="ECO:0000256" key="7">
    <source>
        <dbReference type="ARBA" id="ARBA00024799"/>
    </source>
</evidence>
<dbReference type="GO" id="GO:0070681">
    <property type="term" value="P:glutaminyl-tRNAGln biosynthesis via transamidation"/>
    <property type="evidence" value="ECO:0007669"/>
    <property type="project" value="TreeGrafter"/>
</dbReference>
<dbReference type="EMBL" id="QKLP01000011">
    <property type="protein sequence ID" value="PYF42542.1"/>
    <property type="molecule type" value="Genomic_DNA"/>
</dbReference>
<dbReference type="Pfam" id="PF02637">
    <property type="entry name" value="GatB_Yqey"/>
    <property type="match status" value="1"/>
</dbReference>
<evidence type="ECO:0000256" key="2">
    <source>
        <dbReference type="ARBA" id="ARBA00011123"/>
    </source>
</evidence>
<comment type="catalytic activity">
    <reaction evidence="8 10">
        <text>L-aspartyl-tRNA(Asn) + L-glutamine + ATP + H2O = L-asparaginyl-tRNA(Asn) + L-glutamate + ADP + phosphate + 2 H(+)</text>
        <dbReference type="Rhea" id="RHEA:14513"/>
        <dbReference type="Rhea" id="RHEA-COMP:9674"/>
        <dbReference type="Rhea" id="RHEA-COMP:9677"/>
        <dbReference type="ChEBI" id="CHEBI:15377"/>
        <dbReference type="ChEBI" id="CHEBI:15378"/>
        <dbReference type="ChEBI" id="CHEBI:29985"/>
        <dbReference type="ChEBI" id="CHEBI:30616"/>
        <dbReference type="ChEBI" id="CHEBI:43474"/>
        <dbReference type="ChEBI" id="CHEBI:58359"/>
        <dbReference type="ChEBI" id="CHEBI:78515"/>
        <dbReference type="ChEBI" id="CHEBI:78516"/>
        <dbReference type="ChEBI" id="CHEBI:456216"/>
    </reaction>
</comment>